<dbReference type="Gene3D" id="1.10.510.10">
    <property type="entry name" value="Transferase(Phosphotransferase) domain 1"/>
    <property type="match status" value="1"/>
</dbReference>
<dbReference type="PANTHER" id="PTHR44329:SF260">
    <property type="entry name" value="PROTEIN KINASE DOMAIN-CONTAINING PROTEIN"/>
    <property type="match status" value="1"/>
</dbReference>
<dbReference type="SMART" id="SM00220">
    <property type="entry name" value="S_TKc"/>
    <property type="match status" value="1"/>
</dbReference>
<dbReference type="Pfam" id="PF07714">
    <property type="entry name" value="PK_Tyr_Ser-Thr"/>
    <property type="match status" value="1"/>
</dbReference>
<dbReference type="InterPro" id="IPR051681">
    <property type="entry name" value="Ser/Thr_Kinases-Pseudokinases"/>
</dbReference>
<keyword evidence="4" id="KW-1185">Reference proteome</keyword>
<evidence type="ECO:0000313" key="4">
    <source>
        <dbReference type="Proteomes" id="UP000822688"/>
    </source>
</evidence>
<organism evidence="3 4">
    <name type="scientific">Ceratodon purpureus</name>
    <name type="common">Fire moss</name>
    <name type="synonym">Dicranum purpureum</name>
    <dbReference type="NCBI Taxonomy" id="3225"/>
    <lineage>
        <taxon>Eukaryota</taxon>
        <taxon>Viridiplantae</taxon>
        <taxon>Streptophyta</taxon>
        <taxon>Embryophyta</taxon>
        <taxon>Bryophyta</taxon>
        <taxon>Bryophytina</taxon>
        <taxon>Bryopsida</taxon>
        <taxon>Dicranidae</taxon>
        <taxon>Pseudoditrichales</taxon>
        <taxon>Ditrichaceae</taxon>
        <taxon>Ceratodon</taxon>
    </lineage>
</organism>
<dbReference type="PANTHER" id="PTHR44329">
    <property type="entry name" value="SERINE/THREONINE-PROTEIN KINASE TNNI3K-RELATED"/>
    <property type="match status" value="1"/>
</dbReference>
<dbReference type="GO" id="GO:0005524">
    <property type="term" value="F:ATP binding"/>
    <property type="evidence" value="ECO:0007669"/>
    <property type="project" value="InterPro"/>
</dbReference>
<dbReference type="PROSITE" id="PS50011">
    <property type="entry name" value="PROTEIN_KINASE_DOM"/>
    <property type="match status" value="1"/>
</dbReference>
<dbReference type="InterPro" id="IPR001245">
    <property type="entry name" value="Ser-Thr/Tyr_kinase_cat_dom"/>
</dbReference>
<feature type="region of interest" description="Disordered" evidence="1">
    <location>
        <begin position="1"/>
        <end position="45"/>
    </location>
</feature>
<accession>A0A8T0GUT0</accession>
<comment type="caution">
    <text evidence="3">The sequence shown here is derived from an EMBL/GenBank/DDBJ whole genome shotgun (WGS) entry which is preliminary data.</text>
</comment>
<dbReference type="EMBL" id="CM026430">
    <property type="protein sequence ID" value="KAG0562317.1"/>
    <property type="molecule type" value="Genomic_DNA"/>
</dbReference>
<dbReference type="InterPro" id="IPR011009">
    <property type="entry name" value="Kinase-like_dom_sf"/>
</dbReference>
<evidence type="ECO:0000313" key="3">
    <source>
        <dbReference type="EMBL" id="KAG0562317.1"/>
    </source>
</evidence>
<proteinExistence type="predicted"/>
<feature type="compositionally biased region" description="Low complexity" evidence="1">
    <location>
        <begin position="1"/>
        <end position="12"/>
    </location>
</feature>
<dbReference type="SUPFAM" id="SSF56112">
    <property type="entry name" value="Protein kinase-like (PK-like)"/>
    <property type="match status" value="1"/>
</dbReference>
<reference evidence="3" key="1">
    <citation type="submission" date="2020-06" db="EMBL/GenBank/DDBJ databases">
        <title>WGS assembly of Ceratodon purpureus strain R40.</title>
        <authorList>
            <person name="Carey S.B."/>
            <person name="Jenkins J."/>
            <person name="Shu S."/>
            <person name="Lovell J.T."/>
            <person name="Sreedasyam A."/>
            <person name="Maumus F."/>
            <person name="Tiley G.P."/>
            <person name="Fernandez-Pozo N."/>
            <person name="Barry K."/>
            <person name="Chen C."/>
            <person name="Wang M."/>
            <person name="Lipzen A."/>
            <person name="Daum C."/>
            <person name="Saski C.A."/>
            <person name="Payton A.C."/>
            <person name="Mcbreen J.C."/>
            <person name="Conrad R.E."/>
            <person name="Kollar L.M."/>
            <person name="Olsson S."/>
            <person name="Huttunen S."/>
            <person name="Landis J.B."/>
            <person name="Wickett N.J."/>
            <person name="Johnson M.G."/>
            <person name="Rensing S.A."/>
            <person name="Grimwood J."/>
            <person name="Schmutz J."/>
            <person name="Mcdaniel S.F."/>
        </authorList>
    </citation>
    <scope>NUCLEOTIDE SEQUENCE</scope>
    <source>
        <strain evidence="3">R40</strain>
    </source>
</reference>
<evidence type="ECO:0000259" key="2">
    <source>
        <dbReference type="PROSITE" id="PS50011"/>
    </source>
</evidence>
<feature type="domain" description="Protein kinase" evidence="2">
    <location>
        <begin position="94"/>
        <end position="424"/>
    </location>
</feature>
<name>A0A8T0GUT0_CERPU</name>
<dbReference type="PROSITE" id="PS00108">
    <property type="entry name" value="PROTEIN_KINASE_ST"/>
    <property type="match status" value="1"/>
</dbReference>
<dbReference type="InterPro" id="IPR000719">
    <property type="entry name" value="Prot_kinase_dom"/>
</dbReference>
<dbReference type="InterPro" id="IPR008271">
    <property type="entry name" value="Ser/Thr_kinase_AS"/>
</dbReference>
<sequence>MANLSSGSSSSSNTLRMDMAMEQAKEQAKEGANIGETSKTSEGGTEYYTSIAEPTPRSAPAPARVYPTLLTEYQSKDIKEVKRTGLADIKYVKKGKGTVLGRGGQASIHEVVVDTGVEHGGVNARYQTYAMKKFNGLSIDSLHGQWQEQVHGLKDYYGGFICEFYGYCRDYEAYGSGSDEEEEEVPSDGFVSKAATWMKKLSFREKYESAEESSFKMRSFCLLMKKYDCSLRNVLDKVKLKPGVAINMMVQIAVGMKIVHQEGILHRDLKADNVFVYKSDEDNMPWGAYIGDFDVAESVEGTPFWRAPEILEGIAERNRLRMAKEYTLEQMQAIKGNIPWSPMADVYCYGMTCYEILTSGIPFEGRRKDYFDCVVKQGMRPELPANLNPAIRDLIHSCWHQDPEQRPTFDAILLEFKRILHELPRFLAMVDEVGNLPPAKNRPSTEECIARLEHIEEELRAKYPKEFFVERDELDFVELEMRWTRTMKKFVKKFGYKPYIDHPSLPWSLWFKRMKGLMKVNRLAVEVVHAFPFIKVNKAIGRLRLYITEAVFEGSEGDNSYPDEEGDLDENQTMMLLQEKTILLKNWNERVRKLPTLVNRHHGCIHMNNYGHYEGNKDYPICDWCKEEEERDVIVDVKFRIFDDKFASETS</sequence>
<protein>
    <recommendedName>
        <fullName evidence="2">Protein kinase domain-containing protein</fullName>
    </recommendedName>
</protein>
<dbReference type="AlphaFoldDB" id="A0A8T0GUT0"/>
<gene>
    <name evidence="3" type="ORF">KC19_9G136600</name>
</gene>
<dbReference type="Proteomes" id="UP000822688">
    <property type="component" value="Chromosome 9"/>
</dbReference>
<dbReference type="GO" id="GO:0004674">
    <property type="term" value="F:protein serine/threonine kinase activity"/>
    <property type="evidence" value="ECO:0007669"/>
    <property type="project" value="TreeGrafter"/>
</dbReference>
<evidence type="ECO:0000256" key="1">
    <source>
        <dbReference type="SAM" id="MobiDB-lite"/>
    </source>
</evidence>